<keyword evidence="1" id="KW-1133">Transmembrane helix</keyword>
<reference evidence="2 3" key="1">
    <citation type="journal article" date="2016" name="Nat. Commun.">
        <title>Thousands of microbial genomes shed light on interconnected biogeochemical processes in an aquifer system.</title>
        <authorList>
            <person name="Anantharaman K."/>
            <person name="Brown C.T."/>
            <person name="Hug L.A."/>
            <person name="Sharon I."/>
            <person name="Castelle C.J."/>
            <person name="Probst A.J."/>
            <person name="Thomas B.C."/>
            <person name="Singh A."/>
            <person name="Wilkins M.J."/>
            <person name="Karaoz U."/>
            <person name="Brodie E.L."/>
            <person name="Williams K.H."/>
            <person name="Hubbard S.S."/>
            <person name="Banfield J.F."/>
        </authorList>
    </citation>
    <scope>NUCLEOTIDE SEQUENCE [LARGE SCALE GENOMIC DNA]</scope>
</reference>
<feature type="transmembrane region" description="Helical" evidence="1">
    <location>
        <begin position="105"/>
        <end position="126"/>
    </location>
</feature>
<comment type="caution">
    <text evidence="2">The sequence shown here is derived from an EMBL/GenBank/DDBJ whole genome shotgun (WGS) entry which is preliminary data.</text>
</comment>
<evidence type="ECO:0000313" key="3">
    <source>
        <dbReference type="Proteomes" id="UP000178092"/>
    </source>
</evidence>
<dbReference type="AlphaFoldDB" id="A0A1G2R2F9"/>
<evidence type="ECO:0000313" key="2">
    <source>
        <dbReference type="EMBL" id="OHA66432.1"/>
    </source>
</evidence>
<feature type="transmembrane region" description="Helical" evidence="1">
    <location>
        <begin position="80"/>
        <end position="99"/>
    </location>
</feature>
<evidence type="ECO:0000256" key="1">
    <source>
        <dbReference type="SAM" id="Phobius"/>
    </source>
</evidence>
<sequence>MVAVLAFKYMYWHFVYVPGEITKAWMNFVWFSLNFFSVEQLARTYFAPWRGVRWKQSRGFSIREFLNIHVSNMISRALGAFVRTWLIVFGLVSMIIVLLSGVIIFVGWLALPLLMLLAIYGAINVIF</sequence>
<organism evidence="2 3">
    <name type="scientific">Candidatus Wildermuthbacteria bacterium RIFCSPHIGHO2_02_FULL_45_25</name>
    <dbReference type="NCBI Taxonomy" id="1802450"/>
    <lineage>
        <taxon>Bacteria</taxon>
        <taxon>Candidatus Wildermuthiibacteriota</taxon>
    </lineage>
</organism>
<protein>
    <submittedName>
        <fullName evidence="2">Uncharacterized protein</fullName>
    </submittedName>
</protein>
<dbReference type="EMBL" id="MHTV01000033">
    <property type="protein sequence ID" value="OHA66432.1"/>
    <property type="molecule type" value="Genomic_DNA"/>
</dbReference>
<proteinExistence type="predicted"/>
<keyword evidence="1" id="KW-0472">Membrane</keyword>
<keyword evidence="1" id="KW-0812">Transmembrane</keyword>
<dbReference type="Proteomes" id="UP000178092">
    <property type="component" value="Unassembled WGS sequence"/>
</dbReference>
<gene>
    <name evidence="2" type="ORF">A3C04_01240</name>
</gene>
<name>A0A1G2R2F9_9BACT</name>
<accession>A0A1G2R2F9</accession>